<evidence type="ECO:0000256" key="1">
    <source>
        <dbReference type="SAM" id="Coils"/>
    </source>
</evidence>
<evidence type="ECO:0000259" key="2">
    <source>
        <dbReference type="Pfam" id="PF04233"/>
    </source>
</evidence>
<evidence type="ECO:0000313" key="4">
    <source>
        <dbReference type="Proteomes" id="UP000199182"/>
    </source>
</evidence>
<dbReference type="InterPro" id="IPR006528">
    <property type="entry name" value="Phage_head_morphogenesis_dom"/>
</dbReference>
<gene>
    <name evidence="3" type="ORF">SAMN05192585_11251</name>
</gene>
<keyword evidence="4" id="KW-1185">Reference proteome</keyword>
<dbReference type="OrthoDB" id="9765386at2"/>
<proteinExistence type="predicted"/>
<accession>A0A1G9Z0J7</accession>
<organism evidence="3 4">
    <name type="scientific">Acetanaerobacterium elongatum</name>
    <dbReference type="NCBI Taxonomy" id="258515"/>
    <lineage>
        <taxon>Bacteria</taxon>
        <taxon>Bacillati</taxon>
        <taxon>Bacillota</taxon>
        <taxon>Clostridia</taxon>
        <taxon>Eubacteriales</taxon>
        <taxon>Oscillospiraceae</taxon>
        <taxon>Acetanaerobacterium</taxon>
    </lineage>
</organism>
<name>A0A1G9Z0J7_9FIRM</name>
<feature type="coiled-coil region" evidence="1">
    <location>
        <begin position="12"/>
        <end position="43"/>
    </location>
</feature>
<evidence type="ECO:0000313" key="3">
    <source>
        <dbReference type="EMBL" id="SDN14929.1"/>
    </source>
</evidence>
<dbReference type="RefSeq" id="WP_092639456.1">
    <property type="nucleotide sequence ID" value="NZ_FNID01000012.1"/>
</dbReference>
<dbReference type="NCBIfam" id="TIGR01641">
    <property type="entry name" value="phageSPP1_gp7"/>
    <property type="match status" value="1"/>
</dbReference>
<protein>
    <submittedName>
        <fullName evidence="3">Phage putative head morphogenesis protein, SPP1 gp7 family</fullName>
    </submittedName>
</protein>
<dbReference type="Proteomes" id="UP000199182">
    <property type="component" value="Unassembled WGS sequence"/>
</dbReference>
<dbReference type="Pfam" id="PF04233">
    <property type="entry name" value="Phage_Mu_F"/>
    <property type="match status" value="1"/>
</dbReference>
<reference evidence="3 4" key="1">
    <citation type="submission" date="2016-10" db="EMBL/GenBank/DDBJ databases">
        <authorList>
            <person name="de Groot N.N."/>
        </authorList>
    </citation>
    <scope>NUCLEOTIDE SEQUENCE [LARGE SCALE GENOMIC DNA]</scope>
    <source>
        <strain evidence="3 4">CGMCC 1.5012</strain>
    </source>
</reference>
<dbReference type="STRING" id="258515.SAMN05192585_11251"/>
<sequence>MGYWEDRQLQRFQQSEQRIEDYYRELQEAFERAQDAVTDTVNRFFSRYAKDNKISLSEARKALSFKEMQKFKGSLAEYEQLARESIGTFSLEVENLSTKARITRYEALQAEIKAILAQLYDTDYEQKAGGALKDIYTDNRHRIQFDYDQYTGFHHNFAQVNTQLVESLLKYPFNGLDFSERIWRQNADLNVKLKQALTTAFVQGKNTYDLSKQFAKVFDVKRSEAYRLLNTEAAFIQGQATADGYKETGVEQYEICATLDSHTSEICREQDGKVYETAKMVVGVNYPPFHPHCRTTTVPVIEGYDKSKDTRIARDPSTSKAVEVPAGMTYREWKASLVEKYGAAEMEALQNKEKSESKDFAQYQKYKAAIGGQVPKTFANFQELKYNNTEEWERLKGYFRYCEKYPQAQIEHYDIYRELHSKGIKNGAILPPEKVTSYILKDPAAKDPYHIMKRMAERNITDDEVHSFVDGALAMSSQWNGTRKVFYSPGGVTVVTKLGDDWIAKTVWSKADFDEQMQTIMEVIEKYVKGNN</sequence>
<dbReference type="AlphaFoldDB" id="A0A1G9Z0J7"/>
<keyword evidence="1" id="KW-0175">Coiled coil</keyword>
<feature type="domain" description="Phage head morphogenesis" evidence="2">
    <location>
        <begin position="192"/>
        <end position="297"/>
    </location>
</feature>
<dbReference type="EMBL" id="FNID01000012">
    <property type="protein sequence ID" value="SDN14929.1"/>
    <property type="molecule type" value="Genomic_DNA"/>
</dbReference>